<name>A0A229P1B9_9BACL</name>
<dbReference type="PROSITE" id="PS01124">
    <property type="entry name" value="HTH_ARAC_FAMILY_2"/>
    <property type="match status" value="1"/>
</dbReference>
<dbReference type="GO" id="GO:0043565">
    <property type="term" value="F:sequence-specific DNA binding"/>
    <property type="evidence" value="ECO:0007669"/>
    <property type="project" value="InterPro"/>
</dbReference>
<evidence type="ECO:0000256" key="2">
    <source>
        <dbReference type="ARBA" id="ARBA00023125"/>
    </source>
</evidence>
<dbReference type="InterPro" id="IPR037923">
    <property type="entry name" value="HTH-like"/>
</dbReference>
<evidence type="ECO:0000256" key="4">
    <source>
        <dbReference type="SAM" id="MobiDB-lite"/>
    </source>
</evidence>
<dbReference type="OrthoDB" id="2549759at2"/>
<reference evidence="6 7" key="1">
    <citation type="submission" date="2017-07" db="EMBL/GenBank/DDBJ databases">
        <title>Paenibacillus herberti R33 genome sequencing and assembly.</title>
        <authorList>
            <person name="Su W."/>
        </authorList>
    </citation>
    <scope>NUCLEOTIDE SEQUENCE [LARGE SCALE GENOMIC DNA]</scope>
    <source>
        <strain evidence="6 7">R33</strain>
    </source>
</reference>
<gene>
    <name evidence="6" type="ORF">CGZ75_03135</name>
</gene>
<sequence>MNHLCFSYIRGEGEPMSIIELEKIAPTVNFAARQTEEAGENWGLRIIPDCHFMSVITGSAKLYLNNETYTIRPGESIFYGPQCQTYLETTEKTDFYSIHFNWQNASPEPVHPGLGIQYSDTWPPLGAANNPVITSGTAGQLIMPTLFEVPGLEPIWTRIVKEYKSEQPGYTMALRALMMQAITVIYRHRLEGNPTATVNGKIEGAIQAMQLQPDYNWSVAELAALCGYHPIHFSKLFKEEVGLAPKHFMIRERIKRAKQALLLGEKMESLSLRLGFKSVHYFSHQFKEVTGLTPSQYRMNGQAKPTSDPKQED</sequence>
<evidence type="ECO:0000259" key="5">
    <source>
        <dbReference type="PROSITE" id="PS01124"/>
    </source>
</evidence>
<evidence type="ECO:0000256" key="1">
    <source>
        <dbReference type="ARBA" id="ARBA00023015"/>
    </source>
</evidence>
<keyword evidence="1" id="KW-0805">Transcription regulation</keyword>
<evidence type="ECO:0000256" key="3">
    <source>
        <dbReference type="ARBA" id="ARBA00023163"/>
    </source>
</evidence>
<dbReference type="PROSITE" id="PS00041">
    <property type="entry name" value="HTH_ARAC_FAMILY_1"/>
    <property type="match status" value="1"/>
</dbReference>
<dbReference type="Proteomes" id="UP000215145">
    <property type="component" value="Unassembled WGS sequence"/>
</dbReference>
<proteinExistence type="predicted"/>
<protein>
    <recommendedName>
        <fullName evidence="5">HTH araC/xylS-type domain-containing protein</fullName>
    </recommendedName>
</protein>
<dbReference type="EMBL" id="NMUQ01000001">
    <property type="protein sequence ID" value="OXM15735.1"/>
    <property type="molecule type" value="Genomic_DNA"/>
</dbReference>
<feature type="domain" description="HTH araC/xylS-type" evidence="5">
    <location>
        <begin position="203"/>
        <end position="300"/>
    </location>
</feature>
<evidence type="ECO:0000313" key="6">
    <source>
        <dbReference type="EMBL" id="OXM15735.1"/>
    </source>
</evidence>
<dbReference type="SMART" id="SM00342">
    <property type="entry name" value="HTH_ARAC"/>
    <property type="match status" value="1"/>
</dbReference>
<dbReference type="InterPro" id="IPR018062">
    <property type="entry name" value="HTH_AraC-typ_CS"/>
</dbReference>
<dbReference type="InterPro" id="IPR018060">
    <property type="entry name" value="HTH_AraC"/>
</dbReference>
<dbReference type="InterPro" id="IPR009057">
    <property type="entry name" value="Homeodomain-like_sf"/>
</dbReference>
<keyword evidence="7" id="KW-1185">Reference proteome</keyword>
<dbReference type="GO" id="GO:0003700">
    <property type="term" value="F:DNA-binding transcription factor activity"/>
    <property type="evidence" value="ECO:0007669"/>
    <property type="project" value="InterPro"/>
</dbReference>
<dbReference type="PANTHER" id="PTHR43280">
    <property type="entry name" value="ARAC-FAMILY TRANSCRIPTIONAL REGULATOR"/>
    <property type="match status" value="1"/>
</dbReference>
<dbReference type="SUPFAM" id="SSF46689">
    <property type="entry name" value="Homeodomain-like"/>
    <property type="match status" value="2"/>
</dbReference>
<evidence type="ECO:0000313" key="7">
    <source>
        <dbReference type="Proteomes" id="UP000215145"/>
    </source>
</evidence>
<dbReference type="InterPro" id="IPR020449">
    <property type="entry name" value="Tscrpt_reg_AraC-type_HTH"/>
</dbReference>
<organism evidence="6 7">
    <name type="scientific">Paenibacillus herberti</name>
    <dbReference type="NCBI Taxonomy" id="1619309"/>
    <lineage>
        <taxon>Bacteria</taxon>
        <taxon>Bacillati</taxon>
        <taxon>Bacillota</taxon>
        <taxon>Bacilli</taxon>
        <taxon>Bacillales</taxon>
        <taxon>Paenibacillaceae</taxon>
        <taxon>Paenibacillus</taxon>
    </lineage>
</organism>
<comment type="caution">
    <text evidence="6">The sequence shown here is derived from an EMBL/GenBank/DDBJ whole genome shotgun (WGS) entry which is preliminary data.</text>
</comment>
<dbReference type="PANTHER" id="PTHR43280:SF28">
    <property type="entry name" value="HTH-TYPE TRANSCRIPTIONAL ACTIVATOR RHAS"/>
    <property type="match status" value="1"/>
</dbReference>
<keyword evidence="3" id="KW-0804">Transcription</keyword>
<dbReference type="Gene3D" id="1.10.10.60">
    <property type="entry name" value="Homeodomain-like"/>
    <property type="match status" value="2"/>
</dbReference>
<dbReference type="AlphaFoldDB" id="A0A229P1B9"/>
<dbReference type="SUPFAM" id="SSF51215">
    <property type="entry name" value="Regulatory protein AraC"/>
    <property type="match status" value="1"/>
</dbReference>
<accession>A0A229P1B9</accession>
<feature type="region of interest" description="Disordered" evidence="4">
    <location>
        <begin position="294"/>
        <end position="313"/>
    </location>
</feature>
<feature type="compositionally biased region" description="Polar residues" evidence="4">
    <location>
        <begin position="294"/>
        <end position="305"/>
    </location>
</feature>
<dbReference type="PRINTS" id="PR00032">
    <property type="entry name" value="HTHARAC"/>
</dbReference>
<dbReference type="Pfam" id="PF12833">
    <property type="entry name" value="HTH_18"/>
    <property type="match status" value="1"/>
</dbReference>
<keyword evidence="2" id="KW-0238">DNA-binding</keyword>